<feature type="active site" description="Proton acceptor" evidence="10 12">
    <location>
        <position position="37"/>
    </location>
</feature>
<name>A0A6J4RW42_9ACTN</name>
<comment type="catalytic activity">
    <reaction evidence="1 10 11">
        <text>D-ribulose 5-phosphate = D-xylulose 5-phosphate</text>
        <dbReference type="Rhea" id="RHEA:13677"/>
        <dbReference type="ChEBI" id="CHEBI:57737"/>
        <dbReference type="ChEBI" id="CHEBI:58121"/>
        <dbReference type="EC" id="5.1.3.1"/>
    </reaction>
</comment>
<feature type="active site" description="Proton donor" evidence="10 12">
    <location>
        <position position="177"/>
    </location>
</feature>
<evidence type="ECO:0000313" key="15">
    <source>
        <dbReference type="EMBL" id="CAA9478682.1"/>
    </source>
</evidence>
<evidence type="ECO:0000256" key="11">
    <source>
        <dbReference type="PIRNR" id="PIRNR001461"/>
    </source>
</evidence>
<evidence type="ECO:0000256" key="7">
    <source>
        <dbReference type="ARBA" id="ARBA00013188"/>
    </source>
</evidence>
<keyword evidence="10 11" id="KW-0119">Carbohydrate metabolism</keyword>
<keyword evidence="13" id="KW-0862">Zinc</keyword>
<comment type="cofactor">
    <cofactor evidence="4">
        <name>Zn(2+)</name>
        <dbReference type="ChEBI" id="CHEBI:29105"/>
    </cofactor>
</comment>
<evidence type="ECO:0000256" key="12">
    <source>
        <dbReference type="PIRSR" id="PIRSR001461-1"/>
    </source>
</evidence>
<comment type="caution">
    <text evidence="10">Lacks conserved residue(s) required for the propagation of feature annotation.</text>
</comment>
<organism evidence="15">
    <name type="scientific">uncultured Solirubrobacteraceae bacterium</name>
    <dbReference type="NCBI Taxonomy" id="1162706"/>
    <lineage>
        <taxon>Bacteria</taxon>
        <taxon>Bacillati</taxon>
        <taxon>Actinomycetota</taxon>
        <taxon>Thermoleophilia</taxon>
        <taxon>Solirubrobacterales</taxon>
        <taxon>Solirubrobacteraceae</taxon>
        <taxon>environmental samples</taxon>
    </lineage>
</organism>
<dbReference type="GO" id="GO:0004750">
    <property type="term" value="F:D-ribulose-phosphate 3-epimerase activity"/>
    <property type="evidence" value="ECO:0007669"/>
    <property type="project" value="UniProtKB-UniRule"/>
</dbReference>
<evidence type="ECO:0000256" key="4">
    <source>
        <dbReference type="ARBA" id="ARBA00001947"/>
    </source>
</evidence>
<dbReference type="Gene3D" id="3.20.20.70">
    <property type="entry name" value="Aldolase class I"/>
    <property type="match status" value="1"/>
</dbReference>
<gene>
    <name evidence="10" type="primary">rpe</name>
    <name evidence="15" type="ORF">AVDCRST_MAG38-1798</name>
</gene>
<dbReference type="PANTHER" id="PTHR11749">
    <property type="entry name" value="RIBULOSE-5-PHOSPHATE-3-EPIMERASE"/>
    <property type="match status" value="1"/>
</dbReference>
<keyword evidence="13" id="KW-0464">Manganese</keyword>
<feature type="binding site" evidence="10 14">
    <location>
        <begin position="199"/>
        <end position="200"/>
    </location>
    <ligand>
        <name>substrate</name>
    </ligand>
</feature>
<feature type="binding site" evidence="10 13">
    <location>
        <position position="177"/>
    </location>
    <ligand>
        <name>a divalent metal cation</name>
        <dbReference type="ChEBI" id="CHEBI:60240"/>
    </ligand>
</feature>
<dbReference type="InterPro" id="IPR013785">
    <property type="entry name" value="Aldolase_TIM"/>
</dbReference>
<keyword evidence="9 10" id="KW-0413">Isomerase</keyword>
<dbReference type="NCBIfam" id="TIGR01163">
    <property type="entry name" value="rpe"/>
    <property type="match status" value="1"/>
</dbReference>
<dbReference type="AlphaFoldDB" id="A0A6J4RW42"/>
<dbReference type="InterPro" id="IPR026019">
    <property type="entry name" value="Ribul_P_3_epim"/>
</dbReference>
<feature type="binding site" evidence="10 13">
    <location>
        <position position="35"/>
    </location>
    <ligand>
        <name>a divalent metal cation</name>
        <dbReference type="ChEBI" id="CHEBI:60240"/>
    </ligand>
</feature>
<dbReference type="HAMAP" id="MF_02227">
    <property type="entry name" value="RPE"/>
    <property type="match status" value="1"/>
</dbReference>
<evidence type="ECO:0000256" key="5">
    <source>
        <dbReference type="ARBA" id="ARBA00001954"/>
    </source>
</evidence>
<evidence type="ECO:0000256" key="8">
    <source>
        <dbReference type="ARBA" id="ARBA00022723"/>
    </source>
</evidence>
<dbReference type="EMBL" id="CADCVJ010000154">
    <property type="protein sequence ID" value="CAA9478682.1"/>
    <property type="molecule type" value="Genomic_DNA"/>
</dbReference>
<evidence type="ECO:0000256" key="14">
    <source>
        <dbReference type="PIRSR" id="PIRSR001461-3"/>
    </source>
</evidence>
<comment type="cofactor">
    <cofactor evidence="5">
        <name>Fe(2+)</name>
        <dbReference type="ChEBI" id="CHEBI:29033"/>
    </cofactor>
</comment>
<dbReference type="PIRSF" id="PIRSF001461">
    <property type="entry name" value="RPE"/>
    <property type="match status" value="1"/>
</dbReference>
<sequence>MAALEGVAPSILAADFARLGAQVEEVLAAGARVIHVDVMDGHFVPPITMGPIVVAALADTVHAAGALLDVHLMIERPERQIAEFASAGADSITIHVEATPNVHYALKAIRESGCRAGLALNPGTAPELVAPLAADVDLALAMTVNPGWGGQAFIGGSERRVRRLRELVGSDVAVEVDGGIDAARAELCAAAGASLFVAGSAVFGAADPVAAVAGIREAIGRGRAVSS</sequence>
<comment type="cofactor">
    <cofactor evidence="2">
        <name>Mn(2+)</name>
        <dbReference type="ChEBI" id="CHEBI:29035"/>
    </cofactor>
</comment>
<dbReference type="GO" id="GO:0005737">
    <property type="term" value="C:cytoplasm"/>
    <property type="evidence" value="ECO:0007669"/>
    <property type="project" value="UniProtKB-ARBA"/>
</dbReference>
<comment type="cofactor">
    <cofactor evidence="10 13">
        <name>a divalent metal cation</name>
        <dbReference type="ChEBI" id="CHEBI:60240"/>
    </cofactor>
    <text evidence="10 13">Binds 1 divalent metal cation per subunit.</text>
</comment>
<evidence type="ECO:0000256" key="10">
    <source>
        <dbReference type="HAMAP-Rule" id="MF_02227"/>
    </source>
</evidence>
<dbReference type="FunFam" id="3.20.20.70:FF:000004">
    <property type="entry name" value="Ribulose-phosphate 3-epimerase"/>
    <property type="match status" value="1"/>
</dbReference>
<evidence type="ECO:0000256" key="6">
    <source>
        <dbReference type="ARBA" id="ARBA00009541"/>
    </source>
</evidence>
<evidence type="ECO:0000256" key="9">
    <source>
        <dbReference type="ARBA" id="ARBA00023235"/>
    </source>
</evidence>
<proteinExistence type="inferred from homology"/>
<dbReference type="InterPro" id="IPR000056">
    <property type="entry name" value="Ribul_P_3_epim-like"/>
</dbReference>
<dbReference type="GO" id="GO:0019323">
    <property type="term" value="P:pentose catabolic process"/>
    <property type="evidence" value="ECO:0007669"/>
    <property type="project" value="UniProtKB-UniRule"/>
</dbReference>
<dbReference type="NCBIfam" id="NF004076">
    <property type="entry name" value="PRK05581.1-4"/>
    <property type="match status" value="1"/>
</dbReference>
<comment type="similarity">
    <text evidence="6 10 11">Belongs to the ribulose-phosphate 3-epimerase family.</text>
</comment>
<dbReference type="EC" id="5.1.3.1" evidence="7 10"/>
<comment type="pathway">
    <text evidence="10">Carbohydrate degradation.</text>
</comment>
<dbReference type="CDD" id="cd00429">
    <property type="entry name" value="RPE"/>
    <property type="match status" value="1"/>
</dbReference>
<evidence type="ECO:0000256" key="3">
    <source>
        <dbReference type="ARBA" id="ARBA00001941"/>
    </source>
</evidence>
<feature type="binding site" evidence="10 14">
    <location>
        <position position="71"/>
    </location>
    <ligand>
        <name>substrate</name>
    </ligand>
</feature>
<feature type="binding site" evidence="10">
    <location>
        <begin position="177"/>
        <end position="179"/>
    </location>
    <ligand>
        <name>substrate</name>
    </ligand>
</feature>
<evidence type="ECO:0000256" key="1">
    <source>
        <dbReference type="ARBA" id="ARBA00001782"/>
    </source>
</evidence>
<dbReference type="SUPFAM" id="SSF51366">
    <property type="entry name" value="Ribulose-phoshate binding barrel"/>
    <property type="match status" value="1"/>
</dbReference>
<keyword evidence="13" id="KW-0170">Cobalt</keyword>
<comment type="cofactor">
    <cofactor evidence="3">
        <name>Co(2+)</name>
        <dbReference type="ChEBI" id="CHEBI:48828"/>
    </cofactor>
</comment>
<feature type="binding site" evidence="10 14">
    <location>
        <position position="10"/>
    </location>
    <ligand>
        <name>substrate</name>
    </ligand>
</feature>
<evidence type="ECO:0000256" key="13">
    <source>
        <dbReference type="PIRSR" id="PIRSR001461-2"/>
    </source>
</evidence>
<protein>
    <recommendedName>
        <fullName evidence="7 10">Ribulose-phosphate 3-epimerase</fullName>
        <ecNumber evidence="7 10">5.1.3.1</ecNumber>
    </recommendedName>
</protein>
<feature type="binding site" evidence="10 13">
    <location>
        <position position="37"/>
    </location>
    <ligand>
        <name>a divalent metal cation</name>
        <dbReference type="ChEBI" id="CHEBI:60240"/>
    </ligand>
</feature>
<accession>A0A6J4RW42</accession>
<reference evidence="15" key="1">
    <citation type="submission" date="2020-02" db="EMBL/GenBank/DDBJ databases">
        <authorList>
            <person name="Meier V. D."/>
        </authorList>
    </citation>
    <scope>NUCLEOTIDE SEQUENCE</scope>
    <source>
        <strain evidence="15">AVDCRST_MAG38</strain>
    </source>
</reference>
<keyword evidence="8 10" id="KW-0479">Metal-binding</keyword>
<evidence type="ECO:0000256" key="2">
    <source>
        <dbReference type="ARBA" id="ARBA00001936"/>
    </source>
</evidence>
<dbReference type="Pfam" id="PF00834">
    <property type="entry name" value="Ribul_P_3_epim"/>
    <property type="match status" value="1"/>
</dbReference>
<dbReference type="GO" id="GO:0046872">
    <property type="term" value="F:metal ion binding"/>
    <property type="evidence" value="ECO:0007669"/>
    <property type="project" value="UniProtKB-UniRule"/>
</dbReference>
<comment type="function">
    <text evidence="10">Catalyzes the reversible epimerization of D-ribulose 5-phosphate to D-xylulose 5-phosphate.</text>
</comment>
<dbReference type="GO" id="GO:0006098">
    <property type="term" value="P:pentose-phosphate shunt"/>
    <property type="evidence" value="ECO:0007669"/>
    <property type="project" value="UniProtKB-UniRule"/>
</dbReference>
<dbReference type="InterPro" id="IPR011060">
    <property type="entry name" value="RibuloseP-bd_barrel"/>
</dbReference>
<feature type="binding site" evidence="10 13">
    <location>
        <position position="71"/>
    </location>
    <ligand>
        <name>a divalent metal cation</name>
        <dbReference type="ChEBI" id="CHEBI:60240"/>
    </ligand>
</feature>
<feature type="binding site" evidence="14">
    <location>
        <position position="179"/>
    </location>
    <ligand>
        <name>substrate</name>
    </ligand>
</feature>
<feature type="binding site" evidence="14">
    <location>
        <begin position="147"/>
        <end position="150"/>
    </location>
    <ligand>
        <name>substrate</name>
    </ligand>
</feature>